<evidence type="ECO:0000256" key="4">
    <source>
        <dbReference type="ARBA" id="ARBA00023015"/>
    </source>
</evidence>
<dbReference type="GO" id="GO:0003677">
    <property type="term" value="F:DNA binding"/>
    <property type="evidence" value="ECO:0007669"/>
    <property type="project" value="UniProtKB-KW"/>
</dbReference>
<evidence type="ECO:0000259" key="7">
    <source>
        <dbReference type="PROSITE" id="PS50949"/>
    </source>
</evidence>
<dbReference type="Pfam" id="PF00392">
    <property type="entry name" value="GntR"/>
    <property type="match status" value="1"/>
</dbReference>
<dbReference type="InterPro" id="IPR036388">
    <property type="entry name" value="WH-like_DNA-bd_sf"/>
</dbReference>
<dbReference type="InterPro" id="IPR036390">
    <property type="entry name" value="WH_DNA-bd_sf"/>
</dbReference>
<feature type="domain" description="HTH gntR-type" evidence="7">
    <location>
        <begin position="56"/>
        <end position="124"/>
    </location>
</feature>
<dbReference type="InterPro" id="IPR004839">
    <property type="entry name" value="Aminotransferase_I/II_large"/>
</dbReference>
<keyword evidence="3" id="KW-0663">Pyridoxal phosphate</keyword>
<accession>A0A2S0PAK1</accession>
<dbReference type="SMART" id="SM00345">
    <property type="entry name" value="HTH_GNTR"/>
    <property type="match status" value="1"/>
</dbReference>
<evidence type="ECO:0000256" key="5">
    <source>
        <dbReference type="ARBA" id="ARBA00023125"/>
    </source>
</evidence>
<organism evidence="8 9">
    <name type="scientific">Microvirgula aerodenitrificans</name>
    <dbReference type="NCBI Taxonomy" id="57480"/>
    <lineage>
        <taxon>Bacteria</taxon>
        <taxon>Pseudomonadati</taxon>
        <taxon>Pseudomonadota</taxon>
        <taxon>Betaproteobacteria</taxon>
        <taxon>Neisseriales</taxon>
        <taxon>Aquaspirillaceae</taxon>
        <taxon>Microvirgula</taxon>
    </lineage>
</organism>
<dbReference type="KEGG" id="maer:DAI18_10275"/>
<dbReference type="PANTHER" id="PTHR46577">
    <property type="entry name" value="HTH-TYPE TRANSCRIPTIONAL REGULATORY PROTEIN GABR"/>
    <property type="match status" value="1"/>
</dbReference>
<reference evidence="8 9" key="1">
    <citation type="submission" date="2018-04" db="EMBL/GenBank/DDBJ databases">
        <title>Denitrifier Microvirgula.</title>
        <authorList>
            <person name="Anderson E."/>
            <person name="Jang J."/>
            <person name="Ishii S."/>
        </authorList>
    </citation>
    <scope>NUCLEOTIDE SEQUENCE [LARGE SCALE GENOMIC DNA]</scope>
    <source>
        <strain evidence="8 9">BE2.4</strain>
    </source>
</reference>
<dbReference type="Proteomes" id="UP000244173">
    <property type="component" value="Chromosome"/>
</dbReference>
<evidence type="ECO:0000313" key="8">
    <source>
        <dbReference type="EMBL" id="AVY94386.1"/>
    </source>
</evidence>
<dbReference type="SUPFAM" id="SSF53383">
    <property type="entry name" value="PLP-dependent transferases"/>
    <property type="match status" value="1"/>
</dbReference>
<comment type="similarity">
    <text evidence="1">In the C-terminal section; belongs to the class-I pyridoxal-phosphate-dependent aminotransferase family.</text>
</comment>
<evidence type="ECO:0000313" key="9">
    <source>
        <dbReference type="Proteomes" id="UP000244173"/>
    </source>
</evidence>
<dbReference type="InterPro" id="IPR051446">
    <property type="entry name" value="HTH_trans_reg/aminotransferase"/>
</dbReference>
<keyword evidence="6" id="KW-0804">Transcription</keyword>
<proteinExistence type="inferred from homology"/>
<dbReference type="GO" id="GO:0003700">
    <property type="term" value="F:DNA-binding transcription factor activity"/>
    <property type="evidence" value="ECO:0007669"/>
    <property type="project" value="InterPro"/>
</dbReference>
<dbReference type="GO" id="GO:0030170">
    <property type="term" value="F:pyridoxal phosphate binding"/>
    <property type="evidence" value="ECO:0007669"/>
    <property type="project" value="InterPro"/>
</dbReference>
<dbReference type="PROSITE" id="PS50949">
    <property type="entry name" value="HTH_GNTR"/>
    <property type="match status" value="1"/>
</dbReference>
<dbReference type="Gene3D" id="3.40.640.10">
    <property type="entry name" value="Type I PLP-dependent aspartate aminotransferase-like (Major domain)"/>
    <property type="match status" value="1"/>
</dbReference>
<dbReference type="Gene3D" id="1.10.10.10">
    <property type="entry name" value="Winged helix-like DNA-binding domain superfamily/Winged helix DNA-binding domain"/>
    <property type="match status" value="1"/>
</dbReference>
<evidence type="ECO:0000256" key="1">
    <source>
        <dbReference type="ARBA" id="ARBA00005384"/>
    </source>
</evidence>
<dbReference type="CDD" id="cd07377">
    <property type="entry name" value="WHTH_GntR"/>
    <property type="match status" value="1"/>
</dbReference>
<keyword evidence="4" id="KW-0805">Transcription regulation</keyword>
<dbReference type="CDD" id="cd00609">
    <property type="entry name" value="AAT_like"/>
    <property type="match status" value="1"/>
</dbReference>
<sequence length="519" mass="57745">MTAPGGMGERRAGYTPSLVSGTHRFLHFQCIQMRQCHPDAMFHGKAPMSPEATAPVRKFRLLTDTLIHAMRSGAMKPGDRLPSVRALCRIHQLSTSTVRRVLEDLEAAGLIEAQPRRGYFVLEPRMPSPSPSASRPQKVAVAPLALRLFDALRDSHVAPFGSPFIEPAWLDLDRVNYHLRQAARRFSPERGLRDLPPGSDALRQQIARRALHQGVTLDWEETVITCGAMEALNLALRAVARPGDVIAVESPTFYGLLHAIENNGMQALEIRTDPARGIDLDELDAAIPRHNVAACLLMPSLQNPLGFVMREADKQRLIDILERHRIPLIEDDAYRELAFSDVPYRPVKHYDRSGRVLYCSTFSKAFSPGPRIGWLAAGRYYRETLLLKLMGTLATPIPNQMAVASYLQHEKPDRRLAQLRRRLSGQLARLADEVERHFPPGTRVSRPAGGYVLWAALPDNVDTLAAYDATIADGMSYVPGTIFSPSGRFGHCLRLNGGFDFDRDALARLARLGRRLTTG</sequence>
<dbReference type="EMBL" id="CP028519">
    <property type="protein sequence ID" value="AVY94386.1"/>
    <property type="molecule type" value="Genomic_DNA"/>
</dbReference>
<dbReference type="STRING" id="1122240.GCA_000620105_00091"/>
<gene>
    <name evidence="8" type="ORF">DAI18_10275</name>
</gene>
<dbReference type="InterPro" id="IPR015424">
    <property type="entry name" value="PyrdxlP-dep_Trfase"/>
</dbReference>
<keyword evidence="9" id="KW-1185">Reference proteome</keyword>
<name>A0A2S0PAK1_9NEIS</name>
<keyword evidence="5" id="KW-0238">DNA-binding</keyword>
<dbReference type="AlphaFoldDB" id="A0A2S0PAK1"/>
<protein>
    <recommendedName>
        <fullName evidence="2">Putative 8-amino-7-oxononanoate synthase</fullName>
    </recommendedName>
</protein>
<dbReference type="Pfam" id="PF00155">
    <property type="entry name" value="Aminotran_1_2"/>
    <property type="match status" value="1"/>
</dbReference>
<evidence type="ECO:0000256" key="3">
    <source>
        <dbReference type="ARBA" id="ARBA00022898"/>
    </source>
</evidence>
<dbReference type="InterPro" id="IPR000524">
    <property type="entry name" value="Tscrpt_reg_HTH_GntR"/>
</dbReference>
<dbReference type="SUPFAM" id="SSF46785">
    <property type="entry name" value="Winged helix' DNA-binding domain"/>
    <property type="match status" value="1"/>
</dbReference>
<evidence type="ECO:0000256" key="2">
    <source>
        <dbReference type="ARBA" id="ARBA00021531"/>
    </source>
</evidence>
<dbReference type="InterPro" id="IPR015421">
    <property type="entry name" value="PyrdxlP-dep_Trfase_major"/>
</dbReference>
<dbReference type="InterPro" id="IPR015422">
    <property type="entry name" value="PyrdxlP-dep_Trfase_small"/>
</dbReference>
<dbReference type="PANTHER" id="PTHR46577:SF2">
    <property type="entry name" value="TRANSCRIPTIONAL REGULATORY PROTEIN"/>
    <property type="match status" value="1"/>
</dbReference>
<evidence type="ECO:0000256" key="6">
    <source>
        <dbReference type="ARBA" id="ARBA00023163"/>
    </source>
</evidence>
<dbReference type="Gene3D" id="3.90.1150.10">
    <property type="entry name" value="Aspartate Aminotransferase, domain 1"/>
    <property type="match status" value="1"/>
</dbReference>